<sequence length="608" mass="68177">MPVSVTKPAGNMRRVLLAAPRARKTLSTSLQTLPTRTASTGPPSPTRGPHAGHTTWTRRTRPSRQVYERLVAEGNEEAAAPDFRAQLEAHFMRLPHSYQLDINVDKAEDVLVHQKVLAEAKDPDRRPAFHVRFLRLVVFGEKCHSTGGMMLTPTILSIEEVDPTYDSDASEDGADDGDDLSVRQDTSYAHIHEVVFSTVDKPKLLSQLSALLSDIGLNIREAHVFSTFDNYSLDVFVVDGWPIEDTDGLHKALEASILRNEGSWSGSSHSSAAERTLPFQVKGGEWEIDKRLLKMGGMIASGSCGDLYHGTYLGEDVAVKILRSEHLNKNVWNEFTQEVYILREVQHTNVVRFIGACTKPPQFCIITEYMSGGSLYDFVHKQHNVLDLPTLLKFAVDVCRGMCYLHQRGIIHRDLKSANLLMDKDHVVKVADFGVARFQDQGGNMTAETGTYRWMAPEAYHPLKLLMEVHRAPRILKVINHQPYDNKADVFSFAIVLWELITSKIPYNTMTPLQAAVGVRQGLRPGLPENAHPQLLDLMRRCWEGIPSNRPPFSDILAELEDLLARVQEQQEHSNQMKEHNSSSNLKLSNAGMLGSNYIQDGNMDLDF</sequence>
<feature type="region of interest" description="Disordered" evidence="10">
    <location>
        <begin position="21"/>
        <end position="61"/>
    </location>
</feature>
<evidence type="ECO:0000256" key="9">
    <source>
        <dbReference type="ARBA" id="ARBA00048679"/>
    </source>
</evidence>
<keyword evidence="14" id="KW-1185">Reference proteome</keyword>
<evidence type="ECO:0000256" key="7">
    <source>
        <dbReference type="ARBA" id="ARBA00022840"/>
    </source>
</evidence>
<dbReference type="SMART" id="SM00220">
    <property type="entry name" value="S_TKc"/>
    <property type="match status" value="1"/>
</dbReference>
<dbReference type="Proteomes" id="UP000006591">
    <property type="component" value="Chromosome 12"/>
</dbReference>
<feature type="domain" description="Protein kinase" evidence="11">
    <location>
        <begin position="293"/>
        <end position="564"/>
    </location>
</feature>
<evidence type="ECO:0000256" key="6">
    <source>
        <dbReference type="ARBA" id="ARBA00022777"/>
    </source>
</evidence>
<dbReference type="eggNOG" id="KOG0192">
    <property type="taxonomic scope" value="Eukaryota"/>
</dbReference>
<dbReference type="PROSITE" id="PS51671">
    <property type="entry name" value="ACT"/>
    <property type="match status" value="1"/>
</dbReference>
<reference evidence="13" key="2">
    <citation type="submission" date="2018-04" db="EMBL/GenBank/DDBJ databases">
        <title>OnivRS2 (Oryza nivara Reference Sequence Version 2).</title>
        <authorList>
            <person name="Zhang J."/>
            <person name="Kudrna D."/>
            <person name="Lee S."/>
            <person name="Talag J."/>
            <person name="Rajasekar S."/>
            <person name="Welchert J."/>
            <person name="Hsing Y.-I."/>
            <person name="Wing R.A."/>
        </authorList>
    </citation>
    <scope>NUCLEOTIDE SEQUENCE [LARGE SCALE GENOMIC DNA]</scope>
    <source>
        <strain evidence="13">SL10</strain>
    </source>
</reference>
<evidence type="ECO:0000313" key="13">
    <source>
        <dbReference type="EnsemblPlants" id="ONIVA12G03570.1"/>
    </source>
</evidence>
<dbReference type="PROSITE" id="PS00108">
    <property type="entry name" value="PROTEIN_KINASE_ST"/>
    <property type="match status" value="1"/>
</dbReference>
<evidence type="ECO:0000259" key="11">
    <source>
        <dbReference type="PROSITE" id="PS50011"/>
    </source>
</evidence>
<dbReference type="FunFam" id="3.30.200.20:FF:000060">
    <property type="entry name" value="Serine/threonine-protein kinase isoform 1"/>
    <property type="match status" value="1"/>
</dbReference>
<keyword evidence="5" id="KW-0547">Nucleotide-binding</keyword>
<evidence type="ECO:0000256" key="10">
    <source>
        <dbReference type="SAM" id="MobiDB-lite"/>
    </source>
</evidence>
<evidence type="ECO:0000256" key="2">
    <source>
        <dbReference type="ARBA" id="ARBA00012513"/>
    </source>
</evidence>
<dbReference type="PANTHER" id="PTHR44329:SF41">
    <property type="entry name" value="OS12G0163800 PROTEIN"/>
    <property type="match status" value="1"/>
</dbReference>
<dbReference type="AlphaFoldDB" id="A0A0E0J750"/>
<keyword evidence="4" id="KW-0808">Transferase</keyword>
<keyword evidence="3" id="KW-0723">Serine/threonine-protein kinase</keyword>
<evidence type="ECO:0000259" key="12">
    <source>
        <dbReference type="PROSITE" id="PS51671"/>
    </source>
</evidence>
<evidence type="ECO:0000256" key="5">
    <source>
        <dbReference type="ARBA" id="ARBA00022741"/>
    </source>
</evidence>
<dbReference type="Pfam" id="PF07714">
    <property type="entry name" value="PK_Tyr_Ser-Thr"/>
    <property type="match status" value="1"/>
</dbReference>
<evidence type="ECO:0000256" key="4">
    <source>
        <dbReference type="ARBA" id="ARBA00022679"/>
    </source>
</evidence>
<comment type="similarity">
    <text evidence="1">Belongs to the protein kinase superfamily. TKL Ser/Thr protein kinase family. RAF subfamily.</text>
</comment>
<dbReference type="InterPro" id="IPR008271">
    <property type="entry name" value="Ser/Thr_kinase_AS"/>
</dbReference>
<dbReference type="InterPro" id="IPR045865">
    <property type="entry name" value="ACT-like_dom_sf"/>
</dbReference>
<protein>
    <recommendedName>
        <fullName evidence="2">non-specific serine/threonine protein kinase</fullName>
        <ecNumber evidence="2">2.7.11.1</ecNumber>
    </recommendedName>
</protein>
<keyword evidence="7" id="KW-0067">ATP-binding</keyword>
<dbReference type="PANTHER" id="PTHR44329">
    <property type="entry name" value="SERINE/THREONINE-PROTEIN KINASE TNNI3K-RELATED"/>
    <property type="match status" value="1"/>
</dbReference>
<name>A0A0E0J750_ORYNI</name>
<comment type="catalytic activity">
    <reaction evidence="9">
        <text>L-seryl-[protein] + ATP = O-phospho-L-seryl-[protein] + ADP + H(+)</text>
        <dbReference type="Rhea" id="RHEA:17989"/>
        <dbReference type="Rhea" id="RHEA-COMP:9863"/>
        <dbReference type="Rhea" id="RHEA-COMP:11604"/>
        <dbReference type="ChEBI" id="CHEBI:15378"/>
        <dbReference type="ChEBI" id="CHEBI:29999"/>
        <dbReference type="ChEBI" id="CHEBI:30616"/>
        <dbReference type="ChEBI" id="CHEBI:83421"/>
        <dbReference type="ChEBI" id="CHEBI:456216"/>
        <dbReference type="EC" id="2.7.11.1"/>
    </reaction>
</comment>
<organism evidence="13">
    <name type="scientific">Oryza nivara</name>
    <name type="common">Indian wild rice</name>
    <name type="synonym">Oryza sativa f. spontanea</name>
    <dbReference type="NCBI Taxonomy" id="4536"/>
    <lineage>
        <taxon>Eukaryota</taxon>
        <taxon>Viridiplantae</taxon>
        <taxon>Streptophyta</taxon>
        <taxon>Embryophyta</taxon>
        <taxon>Tracheophyta</taxon>
        <taxon>Spermatophyta</taxon>
        <taxon>Magnoliopsida</taxon>
        <taxon>Liliopsida</taxon>
        <taxon>Poales</taxon>
        <taxon>Poaceae</taxon>
        <taxon>BOP clade</taxon>
        <taxon>Oryzoideae</taxon>
        <taxon>Oryzeae</taxon>
        <taxon>Oryzinae</taxon>
        <taxon>Oryza</taxon>
    </lineage>
</organism>
<dbReference type="InterPro" id="IPR001245">
    <property type="entry name" value="Ser-Thr/Tyr_kinase_cat_dom"/>
</dbReference>
<dbReference type="Gene3D" id="1.10.510.10">
    <property type="entry name" value="Transferase(Phosphotransferase) domain 1"/>
    <property type="match status" value="1"/>
</dbReference>
<feature type="domain" description="ACT" evidence="12">
    <location>
        <begin position="193"/>
        <end position="265"/>
    </location>
</feature>
<evidence type="ECO:0000313" key="14">
    <source>
        <dbReference type="Proteomes" id="UP000006591"/>
    </source>
</evidence>
<dbReference type="GO" id="GO:0005524">
    <property type="term" value="F:ATP binding"/>
    <property type="evidence" value="ECO:0007669"/>
    <property type="project" value="UniProtKB-KW"/>
</dbReference>
<dbReference type="InterPro" id="IPR000719">
    <property type="entry name" value="Prot_kinase_dom"/>
</dbReference>
<dbReference type="SUPFAM" id="SSF55021">
    <property type="entry name" value="ACT-like"/>
    <property type="match status" value="1"/>
</dbReference>
<dbReference type="STRING" id="4536.A0A0E0J750"/>
<keyword evidence="6" id="KW-0418">Kinase</keyword>
<reference evidence="13" key="1">
    <citation type="submission" date="2015-04" db="UniProtKB">
        <authorList>
            <consortium name="EnsemblPlants"/>
        </authorList>
    </citation>
    <scope>IDENTIFICATION</scope>
    <source>
        <strain evidence="13">SL10</strain>
    </source>
</reference>
<accession>A0A0E0J750</accession>
<feature type="compositionally biased region" description="Polar residues" evidence="10">
    <location>
        <begin position="25"/>
        <end position="41"/>
    </location>
</feature>
<dbReference type="EnsemblPlants" id="ONIVA12G03570.1">
    <property type="protein sequence ID" value="ONIVA12G03570.1"/>
    <property type="gene ID" value="ONIVA12G03570"/>
</dbReference>
<dbReference type="InterPro" id="IPR011009">
    <property type="entry name" value="Kinase-like_dom_sf"/>
</dbReference>
<dbReference type="CDD" id="cd13999">
    <property type="entry name" value="STKc_MAP3K-like"/>
    <property type="match status" value="1"/>
</dbReference>
<dbReference type="SUPFAM" id="SSF56112">
    <property type="entry name" value="Protein kinase-like (PK-like)"/>
    <property type="match status" value="1"/>
</dbReference>
<evidence type="ECO:0000256" key="8">
    <source>
        <dbReference type="ARBA" id="ARBA00047899"/>
    </source>
</evidence>
<dbReference type="InterPro" id="IPR002912">
    <property type="entry name" value="ACT_dom"/>
</dbReference>
<evidence type="ECO:0000256" key="1">
    <source>
        <dbReference type="ARBA" id="ARBA00010507"/>
    </source>
</evidence>
<dbReference type="HOGENOM" id="CLU_000288_7_28_1"/>
<dbReference type="Gramene" id="ONIVA12G03570.1">
    <property type="protein sequence ID" value="ONIVA12G03570.1"/>
    <property type="gene ID" value="ONIVA12G03570"/>
</dbReference>
<evidence type="ECO:0000256" key="3">
    <source>
        <dbReference type="ARBA" id="ARBA00022527"/>
    </source>
</evidence>
<dbReference type="GO" id="GO:0004674">
    <property type="term" value="F:protein serine/threonine kinase activity"/>
    <property type="evidence" value="ECO:0007669"/>
    <property type="project" value="UniProtKB-KW"/>
</dbReference>
<comment type="catalytic activity">
    <reaction evidence="8">
        <text>L-threonyl-[protein] + ATP = O-phospho-L-threonyl-[protein] + ADP + H(+)</text>
        <dbReference type="Rhea" id="RHEA:46608"/>
        <dbReference type="Rhea" id="RHEA-COMP:11060"/>
        <dbReference type="Rhea" id="RHEA-COMP:11605"/>
        <dbReference type="ChEBI" id="CHEBI:15378"/>
        <dbReference type="ChEBI" id="CHEBI:30013"/>
        <dbReference type="ChEBI" id="CHEBI:30616"/>
        <dbReference type="ChEBI" id="CHEBI:61977"/>
        <dbReference type="ChEBI" id="CHEBI:456216"/>
        <dbReference type="EC" id="2.7.11.1"/>
    </reaction>
</comment>
<dbReference type="Gene3D" id="3.30.200.20">
    <property type="entry name" value="Phosphorylase Kinase, domain 1"/>
    <property type="match status" value="1"/>
</dbReference>
<dbReference type="OMA" id="RPELPKH"/>
<dbReference type="EC" id="2.7.11.1" evidence="2"/>
<dbReference type="InterPro" id="IPR051681">
    <property type="entry name" value="Ser/Thr_Kinases-Pseudokinases"/>
</dbReference>
<dbReference type="PROSITE" id="PS50011">
    <property type="entry name" value="PROTEIN_KINASE_DOM"/>
    <property type="match status" value="1"/>
</dbReference>
<proteinExistence type="inferred from homology"/>